<dbReference type="InterPro" id="IPR001214">
    <property type="entry name" value="SET_dom"/>
</dbReference>
<keyword evidence="2" id="KW-0808">Transferase</keyword>
<dbReference type="GO" id="GO:0016279">
    <property type="term" value="F:protein-lysine N-methyltransferase activity"/>
    <property type="evidence" value="ECO:0007669"/>
    <property type="project" value="TreeGrafter"/>
</dbReference>
<feature type="domain" description="SET" evidence="4">
    <location>
        <begin position="162"/>
        <end position="369"/>
    </location>
</feature>
<dbReference type="Gene3D" id="3.90.1410.10">
    <property type="entry name" value="set domain protein methyltransferase, domain 1"/>
    <property type="match status" value="1"/>
</dbReference>
<gene>
    <name evidence="5" type="ORF">KP509_18G038400</name>
</gene>
<protein>
    <recommendedName>
        <fullName evidence="4">SET domain-containing protein</fullName>
    </recommendedName>
</protein>
<dbReference type="CDD" id="cd10527">
    <property type="entry name" value="SET_LSMT"/>
    <property type="match status" value="1"/>
</dbReference>
<dbReference type="InterPro" id="IPR046341">
    <property type="entry name" value="SET_dom_sf"/>
</dbReference>
<dbReference type="PANTHER" id="PTHR13271">
    <property type="entry name" value="UNCHARACTERIZED PUTATIVE METHYLTRANSFERASE"/>
    <property type="match status" value="1"/>
</dbReference>
<dbReference type="FunFam" id="3.90.1410.10:FF:000011">
    <property type="entry name" value="Transcription factor, E2F and DP-related"/>
    <property type="match status" value="1"/>
</dbReference>
<evidence type="ECO:0000259" key="4">
    <source>
        <dbReference type="Pfam" id="PF00856"/>
    </source>
</evidence>
<dbReference type="InterPro" id="IPR036464">
    <property type="entry name" value="Rubisco_LSMT_subst-bd_sf"/>
</dbReference>
<dbReference type="EMBL" id="CM035423">
    <property type="protein sequence ID" value="KAH7365625.1"/>
    <property type="molecule type" value="Genomic_DNA"/>
</dbReference>
<evidence type="ECO:0000256" key="2">
    <source>
        <dbReference type="ARBA" id="ARBA00022679"/>
    </source>
</evidence>
<dbReference type="SUPFAM" id="SSF82199">
    <property type="entry name" value="SET domain"/>
    <property type="match status" value="1"/>
</dbReference>
<dbReference type="InterPro" id="IPR050600">
    <property type="entry name" value="SETD3_SETD6_MTase"/>
</dbReference>
<evidence type="ECO:0000313" key="6">
    <source>
        <dbReference type="Proteomes" id="UP000825935"/>
    </source>
</evidence>
<dbReference type="GO" id="GO:0032259">
    <property type="term" value="P:methylation"/>
    <property type="evidence" value="ECO:0007669"/>
    <property type="project" value="UniProtKB-KW"/>
</dbReference>
<comment type="caution">
    <text evidence="5">The sequence shown here is derived from an EMBL/GenBank/DDBJ whole genome shotgun (WGS) entry which is preliminary data.</text>
</comment>
<dbReference type="OMA" id="HSLCPHV"/>
<keyword evidence="1" id="KW-0489">Methyltransferase</keyword>
<sequence length="527" mass="59700">MDSFYVELPPVDSDDPLFRHKTEILDQRSLAFRFSVSGADSCVQCESHVDAMLKTARILNLNEIEWYFLEEDEFGTITFRNELEALNTVFAALKCVKKAKEEVVALNLLIEIVIQKFRLLEAADNVEAGISCDGDKESKLLDWARREGIESKLDVAVFDGFGRGLRAAVDIAVNDIVMKIPQHLIISEDFVDNTDLGLALNDFEGVIGDTKVLLWSMRERHKPYSMFAPYFASLPDSFNTGLSFGISALQVLDGTMVLEELMQAKEHLRLEYEKLFPELSNKYPSLFPENQFTWEMYLWACELWYSNGLKICFPDGSIKTCLVPYMGLLNHSLHPHVTHYSKIDPESKSLIVHAARPLNAGKQCFLNYGALSNSHLLMFYGFVLGRDNPFDVVPIDLDLSDSPDRLALIEKANLGLSHMVRGTWLIPFRIPSRLLTTLCIALMDEDEARSLTFSPKHNRMRLQTEKEGYGFLFSLLSGMLDSLGDTVSPEDGEQLEWDVKLATFFKCQQQRLLQSACSYCSLAYEGL</sequence>
<accession>A0A8T2SNW2</accession>
<organism evidence="5 6">
    <name type="scientific">Ceratopteris richardii</name>
    <name type="common">Triangle waterfern</name>
    <dbReference type="NCBI Taxonomy" id="49495"/>
    <lineage>
        <taxon>Eukaryota</taxon>
        <taxon>Viridiplantae</taxon>
        <taxon>Streptophyta</taxon>
        <taxon>Embryophyta</taxon>
        <taxon>Tracheophyta</taxon>
        <taxon>Polypodiopsida</taxon>
        <taxon>Polypodiidae</taxon>
        <taxon>Polypodiales</taxon>
        <taxon>Pteridineae</taxon>
        <taxon>Pteridaceae</taxon>
        <taxon>Parkerioideae</taxon>
        <taxon>Ceratopteris</taxon>
    </lineage>
</organism>
<dbReference type="Gene3D" id="3.90.1420.10">
    <property type="entry name" value="Rubisco LSMT, substrate-binding domain"/>
    <property type="match status" value="1"/>
</dbReference>
<dbReference type="AlphaFoldDB" id="A0A8T2SNW2"/>
<keyword evidence="3" id="KW-0949">S-adenosyl-L-methionine</keyword>
<dbReference type="Proteomes" id="UP000825935">
    <property type="component" value="Chromosome 18"/>
</dbReference>
<keyword evidence="6" id="KW-1185">Reference proteome</keyword>
<proteinExistence type="predicted"/>
<evidence type="ECO:0000313" key="5">
    <source>
        <dbReference type="EMBL" id="KAH7365625.1"/>
    </source>
</evidence>
<evidence type="ECO:0000256" key="3">
    <source>
        <dbReference type="ARBA" id="ARBA00022691"/>
    </source>
</evidence>
<dbReference type="OrthoDB" id="341421at2759"/>
<dbReference type="PANTHER" id="PTHR13271:SF103">
    <property type="entry name" value="N-METHYLTRANSFERASE DOMAIN AND SET DOMAIN CONTAINING PROTEIN-RELATED"/>
    <property type="match status" value="1"/>
</dbReference>
<reference evidence="5" key="1">
    <citation type="submission" date="2021-08" db="EMBL/GenBank/DDBJ databases">
        <title>WGS assembly of Ceratopteris richardii.</title>
        <authorList>
            <person name="Marchant D.B."/>
            <person name="Chen G."/>
            <person name="Jenkins J."/>
            <person name="Shu S."/>
            <person name="Leebens-Mack J."/>
            <person name="Grimwood J."/>
            <person name="Schmutz J."/>
            <person name="Soltis P."/>
            <person name="Soltis D."/>
            <person name="Chen Z.-H."/>
        </authorList>
    </citation>
    <scope>NUCLEOTIDE SEQUENCE</scope>
    <source>
        <strain evidence="5">Whitten #5841</strain>
        <tissue evidence="5">Leaf</tissue>
    </source>
</reference>
<name>A0A8T2SNW2_CERRI</name>
<evidence type="ECO:0000256" key="1">
    <source>
        <dbReference type="ARBA" id="ARBA00022603"/>
    </source>
</evidence>
<dbReference type="Pfam" id="PF00856">
    <property type="entry name" value="SET"/>
    <property type="match status" value="1"/>
</dbReference>